<dbReference type="Gene3D" id="3.30.70.1020">
    <property type="entry name" value="Trehalose-6-phosphate phosphatase related protein, domain 2"/>
    <property type="match status" value="1"/>
</dbReference>
<feature type="region of interest" description="Disordered" evidence="7">
    <location>
        <begin position="356"/>
        <end position="396"/>
    </location>
</feature>
<evidence type="ECO:0000256" key="2">
    <source>
        <dbReference type="ARBA" id="ARBA00001968"/>
    </source>
</evidence>
<keyword evidence="5 6" id="KW-0378">Hydrolase</keyword>
<protein>
    <recommendedName>
        <fullName evidence="6">Trehalose 6-phosphate phosphatase</fullName>
        <ecNumber evidence="6">3.1.3.12</ecNumber>
    </recommendedName>
</protein>
<feature type="compositionally biased region" description="Low complexity" evidence="7">
    <location>
        <begin position="370"/>
        <end position="380"/>
    </location>
</feature>
<dbReference type="InterPro" id="IPR044651">
    <property type="entry name" value="OTSB-like"/>
</dbReference>
<evidence type="ECO:0000313" key="9">
    <source>
        <dbReference type="Proteomes" id="UP001445335"/>
    </source>
</evidence>
<dbReference type="InterPro" id="IPR036412">
    <property type="entry name" value="HAD-like_sf"/>
</dbReference>
<dbReference type="FunFam" id="3.30.70.1020:FF:000004">
    <property type="entry name" value="Trehalose 6-phosphate phosphatase"/>
    <property type="match status" value="1"/>
</dbReference>
<dbReference type="PANTHER" id="PTHR43768">
    <property type="entry name" value="TREHALOSE 6-PHOSPHATE PHOSPHATASE"/>
    <property type="match status" value="1"/>
</dbReference>
<dbReference type="InterPro" id="IPR006379">
    <property type="entry name" value="HAD-SF_hydro_IIB"/>
</dbReference>
<comment type="caution">
    <text evidence="8">The sequence shown here is derived from an EMBL/GenBank/DDBJ whole genome shotgun (WGS) entry which is preliminary data.</text>
</comment>
<dbReference type="NCBIfam" id="TIGR01484">
    <property type="entry name" value="HAD-SF-IIB"/>
    <property type="match status" value="1"/>
</dbReference>
<feature type="region of interest" description="Disordered" evidence="7">
    <location>
        <begin position="259"/>
        <end position="294"/>
    </location>
</feature>
<comment type="function">
    <text evidence="6">Removes the phosphate from trehalose 6-phosphate to produce free trehalose.</text>
</comment>
<organism evidence="8 9">
    <name type="scientific">Elliptochloris bilobata</name>
    <dbReference type="NCBI Taxonomy" id="381761"/>
    <lineage>
        <taxon>Eukaryota</taxon>
        <taxon>Viridiplantae</taxon>
        <taxon>Chlorophyta</taxon>
        <taxon>core chlorophytes</taxon>
        <taxon>Trebouxiophyceae</taxon>
        <taxon>Trebouxiophyceae incertae sedis</taxon>
        <taxon>Elliptochloris clade</taxon>
        <taxon>Elliptochloris</taxon>
    </lineage>
</organism>
<evidence type="ECO:0000256" key="5">
    <source>
        <dbReference type="ARBA" id="ARBA00022801"/>
    </source>
</evidence>
<evidence type="ECO:0000256" key="3">
    <source>
        <dbReference type="ARBA" id="ARBA00005199"/>
    </source>
</evidence>
<reference evidence="8 9" key="1">
    <citation type="journal article" date="2024" name="Nat. Commun.">
        <title>Phylogenomics reveals the evolutionary origins of lichenization in chlorophyte algae.</title>
        <authorList>
            <person name="Puginier C."/>
            <person name="Libourel C."/>
            <person name="Otte J."/>
            <person name="Skaloud P."/>
            <person name="Haon M."/>
            <person name="Grisel S."/>
            <person name="Petersen M."/>
            <person name="Berrin J.G."/>
            <person name="Delaux P.M."/>
            <person name="Dal Grande F."/>
            <person name="Keller J."/>
        </authorList>
    </citation>
    <scope>NUCLEOTIDE SEQUENCE [LARGE SCALE GENOMIC DNA]</scope>
    <source>
        <strain evidence="8 9">SAG 245.80</strain>
    </source>
</reference>
<comment type="catalytic activity">
    <reaction evidence="1 6">
        <text>alpha,alpha-trehalose 6-phosphate + H2O = alpha,alpha-trehalose + phosphate</text>
        <dbReference type="Rhea" id="RHEA:23420"/>
        <dbReference type="ChEBI" id="CHEBI:15377"/>
        <dbReference type="ChEBI" id="CHEBI:16551"/>
        <dbReference type="ChEBI" id="CHEBI:43474"/>
        <dbReference type="ChEBI" id="CHEBI:58429"/>
        <dbReference type="EC" id="3.1.3.12"/>
    </reaction>
</comment>
<dbReference type="GO" id="GO:0005992">
    <property type="term" value="P:trehalose biosynthetic process"/>
    <property type="evidence" value="ECO:0007669"/>
    <property type="project" value="InterPro"/>
</dbReference>
<keyword evidence="9" id="KW-1185">Reference proteome</keyword>
<comment type="similarity">
    <text evidence="4 6">Belongs to the trehalose phosphatase family.</text>
</comment>
<evidence type="ECO:0000256" key="6">
    <source>
        <dbReference type="RuleBase" id="RU361117"/>
    </source>
</evidence>
<dbReference type="NCBIfam" id="TIGR00685">
    <property type="entry name" value="T6PP"/>
    <property type="match status" value="1"/>
</dbReference>
<dbReference type="EC" id="3.1.3.12" evidence="6"/>
<gene>
    <name evidence="8" type="ORF">WJX81_002666</name>
</gene>
<dbReference type="PANTHER" id="PTHR43768:SF3">
    <property type="entry name" value="TREHALOSE 6-PHOSPHATE PHOSPHATASE"/>
    <property type="match status" value="1"/>
</dbReference>
<sequence>MRAWKVEHPCLLQHFSDFLEAARERRVAIFLDYDGTLTPIVKNPDRAYMSDQMRAAVRAAARLFPTAIISGRGREKVESFVQLKELYYAGSHGMDIVGPQGDQQAGETLAFQPAARYAPIMDQVYAELVSRVADIPGATVEHNKFCVSVHFRNCEAGQYDAVLGAVEATLRSRAELHASRGRKVFEIKPQVDWHKGCALVHLLGALGLGEGEADVLPIYIGDDRTDEDAFRVLHERPAGGISILVSSKAKATQAVYTLRDPTEPSTHAPNGVVPNGSGASAGTPSGGPLGGFGGSGLGGGSATGGGTADAAASEGGYTFGGLGLGFLARTYSMESNGGISGFSGCYSSGGETLFFASDAPRSESEPPPSEASAAETSEAPHLQLGTAEHSSGAAPE</sequence>
<dbReference type="InterPro" id="IPR023214">
    <property type="entry name" value="HAD_sf"/>
</dbReference>
<dbReference type="EMBL" id="JALJOU010000030">
    <property type="protein sequence ID" value="KAK9834993.1"/>
    <property type="molecule type" value="Genomic_DNA"/>
</dbReference>
<dbReference type="InterPro" id="IPR003337">
    <property type="entry name" value="Trehalose_PPase"/>
</dbReference>
<proteinExistence type="inferred from homology"/>
<accession>A0AAW1RMV1</accession>
<dbReference type="SUPFAM" id="SSF56784">
    <property type="entry name" value="HAD-like"/>
    <property type="match status" value="1"/>
</dbReference>
<dbReference type="Proteomes" id="UP001445335">
    <property type="component" value="Unassembled WGS sequence"/>
</dbReference>
<feature type="compositionally biased region" description="Gly residues" evidence="7">
    <location>
        <begin position="284"/>
        <end position="294"/>
    </location>
</feature>
<evidence type="ECO:0000256" key="1">
    <source>
        <dbReference type="ARBA" id="ARBA00000500"/>
    </source>
</evidence>
<dbReference type="Pfam" id="PF02358">
    <property type="entry name" value="Trehalose_PPase"/>
    <property type="match status" value="1"/>
</dbReference>
<comment type="pathway">
    <text evidence="3 6">Glycan biosynthesis; trehalose biosynthesis.</text>
</comment>
<dbReference type="Gene3D" id="3.40.50.1000">
    <property type="entry name" value="HAD superfamily/HAD-like"/>
    <property type="match status" value="1"/>
</dbReference>
<evidence type="ECO:0000256" key="7">
    <source>
        <dbReference type="SAM" id="MobiDB-lite"/>
    </source>
</evidence>
<comment type="cofactor">
    <cofactor evidence="2 6">
        <name>a divalent metal cation</name>
        <dbReference type="ChEBI" id="CHEBI:60240"/>
    </cofactor>
</comment>
<name>A0AAW1RMV1_9CHLO</name>
<evidence type="ECO:0000256" key="4">
    <source>
        <dbReference type="ARBA" id="ARBA00008770"/>
    </source>
</evidence>
<evidence type="ECO:0000313" key="8">
    <source>
        <dbReference type="EMBL" id="KAK9834993.1"/>
    </source>
</evidence>
<dbReference type="AlphaFoldDB" id="A0AAW1RMV1"/>
<dbReference type="GO" id="GO:0004805">
    <property type="term" value="F:trehalose-phosphatase activity"/>
    <property type="evidence" value="ECO:0007669"/>
    <property type="project" value="UniProtKB-EC"/>
</dbReference>